<organism evidence="1 2">
    <name type="scientific">Candidatus Magnetoglobus multicellularis str. Araruama</name>
    <dbReference type="NCBI Taxonomy" id="890399"/>
    <lineage>
        <taxon>Bacteria</taxon>
        <taxon>Pseudomonadati</taxon>
        <taxon>Thermodesulfobacteriota</taxon>
        <taxon>Desulfobacteria</taxon>
        <taxon>Desulfobacterales</taxon>
        <taxon>Desulfobacteraceae</taxon>
        <taxon>Candidatus Magnetoglobus</taxon>
    </lineage>
</organism>
<gene>
    <name evidence="1" type="ORF">OMM_09367</name>
</gene>
<proteinExistence type="predicted"/>
<name>A0A1V1P4G7_9BACT</name>
<reference evidence="2" key="1">
    <citation type="submission" date="2012-11" db="EMBL/GenBank/DDBJ databases">
        <authorList>
            <person name="Lucero-Rivera Y.E."/>
            <person name="Tovar-Ramirez D."/>
        </authorList>
    </citation>
    <scope>NUCLEOTIDE SEQUENCE [LARGE SCALE GENOMIC DNA]</scope>
    <source>
        <strain evidence="2">Araruama</strain>
    </source>
</reference>
<dbReference type="Proteomes" id="UP000189670">
    <property type="component" value="Unassembled WGS sequence"/>
</dbReference>
<dbReference type="AlphaFoldDB" id="A0A1V1P4G7"/>
<evidence type="ECO:0000313" key="2">
    <source>
        <dbReference type="Proteomes" id="UP000189670"/>
    </source>
</evidence>
<evidence type="ECO:0000313" key="1">
    <source>
        <dbReference type="EMBL" id="ETR69711.1"/>
    </source>
</evidence>
<comment type="caution">
    <text evidence="1">The sequence shown here is derived from an EMBL/GenBank/DDBJ whole genome shotgun (WGS) entry which is preliminary data.</text>
</comment>
<dbReference type="EMBL" id="ATBP01000580">
    <property type="protein sequence ID" value="ETR69711.1"/>
    <property type="molecule type" value="Genomic_DNA"/>
</dbReference>
<sequence>MAKKYGNQKILSEIEGFEYYVKNESATEAIHLAFGAPANFYGFTGKFFVVIIDEIQYSKKRHGNRFPLERYDWYLF</sequence>
<accession>A0A1V1P4G7</accession>
<protein>
    <submittedName>
        <fullName evidence="1">Uncharacterized protein</fullName>
    </submittedName>
</protein>